<evidence type="ECO:0000313" key="4">
    <source>
        <dbReference type="Proteomes" id="UP001494902"/>
    </source>
</evidence>
<evidence type="ECO:0000256" key="2">
    <source>
        <dbReference type="ARBA" id="ARBA00023002"/>
    </source>
</evidence>
<evidence type="ECO:0000256" key="1">
    <source>
        <dbReference type="ARBA" id="ARBA00006484"/>
    </source>
</evidence>
<dbReference type="RefSeq" id="WP_349297473.1">
    <property type="nucleotide sequence ID" value="NZ_JBEDNQ010000003.1"/>
</dbReference>
<dbReference type="PANTHER" id="PTHR24320">
    <property type="entry name" value="RETINOL DEHYDROGENASE"/>
    <property type="match status" value="1"/>
</dbReference>
<protein>
    <submittedName>
        <fullName evidence="3">SDR family NAD(P)-dependent oxidoreductase</fullName>
    </submittedName>
</protein>
<dbReference type="PRINTS" id="PR00081">
    <property type="entry name" value="GDHRDH"/>
</dbReference>
<sequence>MRVLITGSTRGLGLATARSLARRGADVVVSGRDPAAVTRVAEEIGGTPLVLDLARPQHVREVAAGLAPLEAVVANAGLQFTGPPTFTADGVEETLAVNVLGHVVLLDALLARPDPVGHAVLLGSGTHIPGEWPLIPAPVEDLDLGALARGERAADSGMLRYSTSKLHTTALAGAYAREYPATHWTCYDPGLMTDTGLTRSHPRWQQPIYRTLGRALTALRPYAVTSETSGSALASLVLNPTGPSGAVVAYHRGFGDRSVRAADPVYQDGLLAAARELLAAPAVRSGRSTGS</sequence>
<dbReference type="PANTHER" id="PTHR24320:SF148">
    <property type="entry name" value="NAD(P)-BINDING ROSSMANN-FOLD SUPERFAMILY PROTEIN"/>
    <property type="match status" value="1"/>
</dbReference>
<comment type="caution">
    <text evidence="3">The sequence shown here is derived from an EMBL/GenBank/DDBJ whole genome shotgun (WGS) entry which is preliminary data.</text>
</comment>
<dbReference type="EMBL" id="JBEDNQ010000003">
    <property type="protein sequence ID" value="MEQ3550380.1"/>
    <property type="molecule type" value="Genomic_DNA"/>
</dbReference>
<comment type="similarity">
    <text evidence="1">Belongs to the short-chain dehydrogenases/reductases (SDR) family.</text>
</comment>
<dbReference type="Gene3D" id="3.40.50.720">
    <property type="entry name" value="NAD(P)-binding Rossmann-like Domain"/>
    <property type="match status" value="1"/>
</dbReference>
<name>A0ABV1K7B6_9PSEU</name>
<reference evidence="3 4" key="1">
    <citation type="submission" date="2024-03" db="EMBL/GenBank/DDBJ databases">
        <title>Draft genome sequence of Pseudonocardia nematodicida JCM 31783.</title>
        <authorList>
            <person name="Butdee W."/>
            <person name="Duangmal K."/>
        </authorList>
    </citation>
    <scope>NUCLEOTIDE SEQUENCE [LARGE SCALE GENOMIC DNA]</scope>
    <source>
        <strain evidence="3 4">JCM 31783</strain>
    </source>
</reference>
<proteinExistence type="inferred from homology"/>
<organism evidence="3 4">
    <name type="scientific">Pseudonocardia nematodicida</name>
    <dbReference type="NCBI Taxonomy" id="1206997"/>
    <lineage>
        <taxon>Bacteria</taxon>
        <taxon>Bacillati</taxon>
        <taxon>Actinomycetota</taxon>
        <taxon>Actinomycetes</taxon>
        <taxon>Pseudonocardiales</taxon>
        <taxon>Pseudonocardiaceae</taxon>
        <taxon>Pseudonocardia</taxon>
    </lineage>
</organism>
<accession>A0ABV1K7B6</accession>
<keyword evidence="2" id="KW-0560">Oxidoreductase</keyword>
<dbReference type="InterPro" id="IPR036291">
    <property type="entry name" value="NAD(P)-bd_dom_sf"/>
</dbReference>
<dbReference type="Pfam" id="PF00106">
    <property type="entry name" value="adh_short"/>
    <property type="match status" value="1"/>
</dbReference>
<dbReference type="Proteomes" id="UP001494902">
    <property type="component" value="Unassembled WGS sequence"/>
</dbReference>
<keyword evidence="4" id="KW-1185">Reference proteome</keyword>
<dbReference type="SUPFAM" id="SSF51735">
    <property type="entry name" value="NAD(P)-binding Rossmann-fold domains"/>
    <property type="match status" value="1"/>
</dbReference>
<evidence type="ECO:0000313" key="3">
    <source>
        <dbReference type="EMBL" id="MEQ3550380.1"/>
    </source>
</evidence>
<dbReference type="InterPro" id="IPR002347">
    <property type="entry name" value="SDR_fam"/>
</dbReference>
<gene>
    <name evidence="3" type="ORF">WIS52_07850</name>
</gene>